<reference evidence="2" key="1">
    <citation type="submission" date="2022-10" db="EMBL/GenBank/DDBJ databases">
        <title>The complete genomes of actinobacterial strains from the NBC collection.</title>
        <authorList>
            <person name="Joergensen T.S."/>
            <person name="Alvarez Arevalo M."/>
            <person name="Sterndorff E.B."/>
            <person name="Faurdal D."/>
            <person name="Vuksanovic O."/>
            <person name="Mourched A.-S."/>
            <person name="Charusanti P."/>
            <person name="Shaw S."/>
            <person name="Blin K."/>
            <person name="Weber T."/>
        </authorList>
    </citation>
    <scope>NUCLEOTIDE SEQUENCE</scope>
    <source>
        <strain evidence="2">NBC_00060</strain>
    </source>
</reference>
<keyword evidence="1" id="KW-0812">Transmembrane</keyword>
<organism evidence="2">
    <name type="scientific">Streptomyces sp. NBC_00060</name>
    <dbReference type="NCBI Taxonomy" id="2975636"/>
    <lineage>
        <taxon>Bacteria</taxon>
        <taxon>Bacillati</taxon>
        <taxon>Actinomycetota</taxon>
        <taxon>Actinomycetes</taxon>
        <taxon>Kitasatosporales</taxon>
        <taxon>Streptomycetaceae</taxon>
        <taxon>Streptomyces</taxon>
    </lineage>
</organism>
<name>A0AAU2H232_9ACTN</name>
<dbReference type="EMBL" id="CP108253">
    <property type="protein sequence ID" value="WTU42241.1"/>
    <property type="molecule type" value="Genomic_DNA"/>
</dbReference>
<dbReference type="AlphaFoldDB" id="A0AAU2H232"/>
<keyword evidence="1" id="KW-0472">Membrane</keyword>
<evidence type="ECO:0000256" key="1">
    <source>
        <dbReference type="SAM" id="Phobius"/>
    </source>
</evidence>
<proteinExistence type="predicted"/>
<gene>
    <name evidence="2" type="ORF">OHV25_23020</name>
</gene>
<evidence type="ECO:0000313" key="2">
    <source>
        <dbReference type="EMBL" id="WTU42241.1"/>
    </source>
</evidence>
<sequence length="361" mass="38137">MATQSEPEHTPEAAATQVSSVLPADVAPTPVALDHVQANESIRSSAKWVIAASASVTAVLITGLQLSQLTSTSGNVAKAIGSGCFIVAIFSTGAVLLRAARVLVLSPVTLSVLSELERKTLEAQLASVEDGKLTPEEIENTLGVTAVPLPESGPMQGSPIIATIPTGGRKIRHCIKIFFYGSEQDPCEYINSYREVLASLGITRVIDLLILYCGKKPQALESLTHEEMPSRARIEASVQQIVTYVQLMQAKRRYDILVSGISRFGVLLSVAIMGFVFIASGSQAPADPRISEPIPVKVNLLTGECGQITLDGSAVAGTLKEPEVLIEPRSVKQGKGSSSVACPSGLLKITPKIGIVLYGRN</sequence>
<feature type="transmembrane region" description="Helical" evidence="1">
    <location>
        <begin position="48"/>
        <end position="67"/>
    </location>
</feature>
<keyword evidence="1" id="KW-1133">Transmembrane helix</keyword>
<feature type="transmembrane region" description="Helical" evidence="1">
    <location>
        <begin position="79"/>
        <end position="97"/>
    </location>
</feature>
<protein>
    <submittedName>
        <fullName evidence="2">Uncharacterized protein</fullName>
    </submittedName>
</protein>
<accession>A0AAU2H232</accession>
<feature type="transmembrane region" description="Helical" evidence="1">
    <location>
        <begin position="256"/>
        <end position="279"/>
    </location>
</feature>